<comment type="subcellular location">
    <subcellularLocation>
        <location evidence="1">Nucleus</location>
    </subcellularLocation>
</comment>
<comment type="caution">
    <text evidence="5">The sequence shown here is derived from an EMBL/GenBank/DDBJ whole genome shotgun (WGS) entry which is preliminary data.</text>
</comment>
<sequence>YSDWFYLDKSPSTFEHDVRNYFQSHIDNPALYKEIPSLNDHHDESPLPSGCLVRYRAMVQDMADDEIYCKTYCACNSPLNFLRFHSHSN</sequence>
<comment type="similarity">
    <text evidence="2">Belongs to the MCMBP family.</text>
</comment>
<evidence type="ECO:0000256" key="3">
    <source>
        <dbReference type="ARBA" id="ARBA00015405"/>
    </source>
</evidence>
<evidence type="ECO:0000313" key="5">
    <source>
        <dbReference type="EMBL" id="CAF4170207.1"/>
    </source>
</evidence>
<dbReference type="GO" id="GO:0003682">
    <property type="term" value="F:chromatin binding"/>
    <property type="evidence" value="ECO:0007669"/>
    <property type="project" value="TreeGrafter"/>
</dbReference>
<accession>A0A8S2RMU0</accession>
<evidence type="ECO:0000256" key="2">
    <source>
        <dbReference type="ARBA" id="ARBA00007925"/>
    </source>
</evidence>
<proteinExistence type="inferred from homology"/>
<dbReference type="Pfam" id="PF09739">
    <property type="entry name" value="MCM_bind"/>
    <property type="match status" value="1"/>
</dbReference>
<feature type="non-terminal residue" evidence="5">
    <location>
        <position position="1"/>
    </location>
</feature>
<dbReference type="Proteomes" id="UP000681967">
    <property type="component" value="Unassembled WGS sequence"/>
</dbReference>
<keyword evidence="4" id="KW-0539">Nucleus</keyword>
<dbReference type="GO" id="GO:0006261">
    <property type="term" value="P:DNA-templated DNA replication"/>
    <property type="evidence" value="ECO:0007669"/>
    <property type="project" value="TreeGrafter"/>
</dbReference>
<evidence type="ECO:0000256" key="1">
    <source>
        <dbReference type="ARBA" id="ARBA00004123"/>
    </source>
</evidence>
<dbReference type="EMBL" id="CAJOBH010012584">
    <property type="protein sequence ID" value="CAF4170207.1"/>
    <property type="molecule type" value="Genomic_DNA"/>
</dbReference>
<evidence type="ECO:0000313" key="6">
    <source>
        <dbReference type="Proteomes" id="UP000681967"/>
    </source>
</evidence>
<dbReference type="GO" id="GO:0005634">
    <property type="term" value="C:nucleus"/>
    <property type="evidence" value="ECO:0007669"/>
    <property type="project" value="UniProtKB-SubCell"/>
</dbReference>
<dbReference type="InterPro" id="IPR019140">
    <property type="entry name" value="MCM_complex-bd"/>
</dbReference>
<organism evidence="5 6">
    <name type="scientific">Rotaria magnacalcarata</name>
    <dbReference type="NCBI Taxonomy" id="392030"/>
    <lineage>
        <taxon>Eukaryota</taxon>
        <taxon>Metazoa</taxon>
        <taxon>Spiralia</taxon>
        <taxon>Gnathifera</taxon>
        <taxon>Rotifera</taxon>
        <taxon>Eurotatoria</taxon>
        <taxon>Bdelloidea</taxon>
        <taxon>Philodinida</taxon>
        <taxon>Philodinidae</taxon>
        <taxon>Rotaria</taxon>
    </lineage>
</organism>
<name>A0A8S2RMU0_9BILA</name>
<gene>
    <name evidence="5" type="ORF">BYL167_LOCUS22367</name>
</gene>
<dbReference type="AlphaFoldDB" id="A0A8S2RMU0"/>
<dbReference type="PANTHER" id="PTHR13489">
    <property type="entry name" value="MINI-CHROMOSOME MAINTENANCE COMPLEX-BINDING PROTEIN"/>
    <property type="match status" value="1"/>
</dbReference>
<protein>
    <recommendedName>
        <fullName evidence="3">Mini-chromosome maintenance complex-binding protein</fullName>
    </recommendedName>
</protein>
<reference evidence="5" key="1">
    <citation type="submission" date="2021-02" db="EMBL/GenBank/DDBJ databases">
        <authorList>
            <person name="Nowell W R."/>
        </authorList>
    </citation>
    <scope>NUCLEOTIDE SEQUENCE</scope>
</reference>
<dbReference type="PANTHER" id="PTHR13489:SF0">
    <property type="entry name" value="MINI-CHROMOSOME MAINTENANCE COMPLEX-BINDING PROTEIN"/>
    <property type="match status" value="1"/>
</dbReference>
<evidence type="ECO:0000256" key="4">
    <source>
        <dbReference type="ARBA" id="ARBA00023242"/>
    </source>
</evidence>